<evidence type="ECO:0000256" key="4">
    <source>
        <dbReference type="ARBA" id="ARBA00022692"/>
    </source>
</evidence>
<dbReference type="CDD" id="cd06261">
    <property type="entry name" value="TM_PBP2"/>
    <property type="match status" value="1"/>
</dbReference>
<comment type="subcellular location">
    <subcellularLocation>
        <location evidence="1 7">Cell membrane</location>
        <topology evidence="1 7">Multi-pass membrane protein</topology>
    </subcellularLocation>
</comment>
<sequence>MSEATMSDAAVALRDLDAPATARASARPRRRGRGTVAYGLVAPAFTLMLLMLLGPLAGVVALSFTDYQLGAPSFAWIGLANYQQLFADRVFWMSLTNTLTYAVIVVPGSVALGLGVAMLIESGTRLRSFYRTIYFLPVMATLIAMAIVWEFMLHPQFGLVNGLIKMVGFAPHPWLQDRGTALYALCAIGIWQAVGFNMVLFLAGLMSIPKHLYDAAEIDGAASAWSRFRLVTWPMLGPVTLFVVVITGIRSFQVFDTVHVLTKGGPSKSTEVLIHTMYMEGFEFFRSGYAAAVTVVFLGLVLLLTLVKSRLAAKQVHYA</sequence>
<evidence type="ECO:0000313" key="9">
    <source>
        <dbReference type="EMBL" id="RED26062.1"/>
    </source>
</evidence>
<dbReference type="AlphaFoldDB" id="A0A336JXA6"/>
<dbReference type="PROSITE" id="PS50928">
    <property type="entry name" value="ABC_TM1"/>
    <property type="match status" value="1"/>
</dbReference>
<feature type="transmembrane region" description="Helical" evidence="7">
    <location>
        <begin position="132"/>
        <end position="152"/>
    </location>
</feature>
<dbReference type="InterPro" id="IPR051393">
    <property type="entry name" value="ABC_transporter_permease"/>
</dbReference>
<dbReference type="Pfam" id="PF00528">
    <property type="entry name" value="BPD_transp_1"/>
    <property type="match status" value="1"/>
</dbReference>
<dbReference type="OrthoDB" id="7939379at2"/>
<dbReference type="GO" id="GO:0055085">
    <property type="term" value="P:transmembrane transport"/>
    <property type="evidence" value="ECO:0007669"/>
    <property type="project" value="InterPro"/>
</dbReference>
<feature type="transmembrane region" description="Helical" evidence="7">
    <location>
        <begin position="36"/>
        <end position="64"/>
    </location>
</feature>
<evidence type="ECO:0000256" key="7">
    <source>
        <dbReference type="RuleBase" id="RU363032"/>
    </source>
</evidence>
<dbReference type="RefSeq" id="WP_114360402.1">
    <property type="nucleotide sequence ID" value="NZ_QRDT01000028.1"/>
</dbReference>
<feature type="transmembrane region" description="Helical" evidence="7">
    <location>
        <begin position="230"/>
        <end position="249"/>
    </location>
</feature>
<evidence type="ECO:0000256" key="2">
    <source>
        <dbReference type="ARBA" id="ARBA00022448"/>
    </source>
</evidence>
<dbReference type="Proteomes" id="UP000256343">
    <property type="component" value="Unassembled WGS sequence"/>
</dbReference>
<keyword evidence="4 7" id="KW-0812">Transmembrane</keyword>
<proteinExistence type="inferred from homology"/>
<dbReference type="PANTHER" id="PTHR30193">
    <property type="entry name" value="ABC TRANSPORTER PERMEASE PROTEIN"/>
    <property type="match status" value="1"/>
</dbReference>
<dbReference type="Gene3D" id="1.10.3720.10">
    <property type="entry name" value="MetI-like"/>
    <property type="match status" value="1"/>
</dbReference>
<dbReference type="GO" id="GO:0005886">
    <property type="term" value="C:plasma membrane"/>
    <property type="evidence" value="ECO:0007669"/>
    <property type="project" value="UniProtKB-SubCell"/>
</dbReference>
<dbReference type="InterPro" id="IPR035906">
    <property type="entry name" value="MetI-like_sf"/>
</dbReference>
<accession>A0A336JXA6</accession>
<keyword evidence="6 7" id="KW-0472">Membrane</keyword>
<evidence type="ECO:0000313" key="11">
    <source>
        <dbReference type="Proteomes" id="UP000252631"/>
    </source>
</evidence>
<feature type="domain" description="ABC transmembrane type-1" evidence="8">
    <location>
        <begin position="95"/>
        <end position="308"/>
    </location>
</feature>
<keyword evidence="5 7" id="KW-1133">Transmembrane helix</keyword>
<evidence type="ECO:0000313" key="12">
    <source>
        <dbReference type="Proteomes" id="UP000256343"/>
    </source>
</evidence>
<dbReference type="EMBL" id="UFQQ01000028">
    <property type="protein sequence ID" value="SSW92986.1"/>
    <property type="molecule type" value="Genomic_DNA"/>
</dbReference>
<evidence type="ECO:0000256" key="6">
    <source>
        <dbReference type="ARBA" id="ARBA00023136"/>
    </source>
</evidence>
<dbReference type="EMBL" id="QRDT01000028">
    <property type="protein sequence ID" value="RED26062.1"/>
    <property type="molecule type" value="Genomic_DNA"/>
</dbReference>
<evidence type="ECO:0000259" key="8">
    <source>
        <dbReference type="PROSITE" id="PS50928"/>
    </source>
</evidence>
<evidence type="ECO:0000313" key="10">
    <source>
        <dbReference type="EMBL" id="SSW92986.1"/>
    </source>
</evidence>
<feature type="transmembrane region" description="Helical" evidence="7">
    <location>
        <begin position="181"/>
        <end position="209"/>
    </location>
</feature>
<dbReference type="PANTHER" id="PTHR30193:SF37">
    <property type="entry name" value="INNER MEMBRANE ABC TRANSPORTER PERMEASE PROTEIN YCJO"/>
    <property type="match status" value="1"/>
</dbReference>
<evidence type="ECO:0000256" key="5">
    <source>
        <dbReference type="ARBA" id="ARBA00022989"/>
    </source>
</evidence>
<keyword evidence="3" id="KW-1003">Cell membrane</keyword>
<gene>
    <name evidence="9" type="ORF">BJ125_12813</name>
    <name evidence="10" type="ORF">SAMN05892882_12813</name>
</gene>
<evidence type="ECO:0000256" key="3">
    <source>
        <dbReference type="ARBA" id="ARBA00022475"/>
    </source>
</evidence>
<dbReference type="SUPFAM" id="SSF161098">
    <property type="entry name" value="MetI-like"/>
    <property type="match status" value="1"/>
</dbReference>
<feature type="transmembrane region" description="Helical" evidence="7">
    <location>
        <begin position="99"/>
        <end position="120"/>
    </location>
</feature>
<reference evidence="10 11" key="1">
    <citation type="submission" date="2017-08" db="EMBL/GenBank/DDBJ databases">
        <authorList>
            <person name="de Groot N.N."/>
        </authorList>
    </citation>
    <scope>NUCLEOTIDE SEQUENCE [LARGE SCALE GENOMIC DNA]</scope>
    <source>
        <strain evidence="10 11">JA575</strain>
    </source>
</reference>
<organism evidence="10 11">
    <name type="scientific">Rhodopseudomonas pentothenatexigens</name>
    <dbReference type="NCBI Taxonomy" id="999699"/>
    <lineage>
        <taxon>Bacteria</taxon>
        <taxon>Pseudomonadati</taxon>
        <taxon>Pseudomonadota</taxon>
        <taxon>Alphaproteobacteria</taxon>
        <taxon>Hyphomicrobiales</taxon>
        <taxon>Nitrobacteraceae</taxon>
        <taxon>Rhodopseudomonas</taxon>
    </lineage>
</organism>
<dbReference type="Proteomes" id="UP000252631">
    <property type="component" value="Unassembled WGS sequence"/>
</dbReference>
<name>A0A336JXA6_9BRAD</name>
<keyword evidence="12" id="KW-1185">Reference proteome</keyword>
<keyword evidence="2 7" id="KW-0813">Transport</keyword>
<reference evidence="9 12" key="2">
    <citation type="submission" date="2018-07" db="EMBL/GenBank/DDBJ databases">
        <title>Genomic Encyclopedia of Archaeal and Bacterial Type Strains, Phase II (KMG-II): from individual species to whole genera.</title>
        <authorList>
            <person name="Goeker M."/>
        </authorList>
    </citation>
    <scope>NUCLEOTIDE SEQUENCE [LARGE SCALE GENOMIC DNA]</scope>
    <source>
        <strain evidence="9 12">JA575</strain>
    </source>
</reference>
<protein>
    <submittedName>
        <fullName evidence="10">Carbohydrate ABC transporter membrane protein 1 (CUT1 family)</fullName>
    </submittedName>
</protein>
<comment type="similarity">
    <text evidence="7">Belongs to the binding-protein-dependent transport system permease family.</text>
</comment>
<feature type="transmembrane region" description="Helical" evidence="7">
    <location>
        <begin position="287"/>
        <end position="307"/>
    </location>
</feature>
<evidence type="ECO:0000256" key="1">
    <source>
        <dbReference type="ARBA" id="ARBA00004651"/>
    </source>
</evidence>
<dbReference type="InterPro" id="IPR000515">
    <property type="entry name" value="MetI-like"/>
</dbReference>